<keyword evidence="1" id="KW-0812">Transmembrane</keyword>
<proteinExistence type="predicted"/>
<name>A0A212IVX5_9FIRM</name>
<protein>
    <submittedName>
        <fullName evidence="2">Uncharacterized protein</fullName>
    </submittedName>
</protein>
<evidence type="ECO:0000256" key="1">
    <source>
        <dbReference type="SAM" id="Phobius"/>
    </source>
</evidence>
<keyword evidence="1" id="KW-1133">Transmembrane helix</keyword>
<organism evidence="2">
    <name type="scientific">uncultured Eubacteriales bacterium</name>
    <dbReference type="NCBI Taxonomy" id="172733"/>
    <lineage>
        <taxon>Bacteria</taxon>
        <taxon>Bacillati</taxon>
        <taxon>Bacillota</taxon>
        <taxon>Clostridia</taxon>
        <taxon>Eubacteriales</taxon>
        <taxon>environmental samples</taxon>
    </lineage>
</organism>
<evidence type="ECO:0000313" key="2">
    <source>
        <dbReference type="EMBL" id="SBV91312.1"/>
    </source>
</evidence>
<dbReference type="EMBL" id="FLUN01000001">
    <property type="protein sequence ID" value="SBV91312.1"/>
    <property type="molecule type" value="Genomic_DNA"/>
</dbReference>
<keyword evidence="1" id="KW-0472">Membrane</keyword>
<reference evidence="2" key="1">
    <citation type="submission" date="2016-04" db="EMBL/GenBank/DDBJ databases">
        <authorList>
            <person name="Evans L.H."/>
            <person name="Alamgir A."/>
            <person name="Owens N."/>
            <person name="Weber N.D."/>
            <person name="Virtaneva K."/>
            <person name="Barbian K."/>
            <person name="Babar A."/>
            <person name="Rosenke K."/>
        </authorList>
    </citation>
    <scope>NUCLEOTIDE SEQUENCE</scope>
    <source>
        <strain evidence="2">86</strain>
    </source>
</reference>
<dbReference type="AlphaFoldDB" id="A0A212IVX5"/>
<gene>
    <name evidence="2" type="ORF">KL86CLO1_10103</name>
</gene>
<feature type="transmembrane region" description="Helical" evidence="1">
    <location>
        <begin position="34"/>
        <end position="51"/>
    </location>
</feature>
<sequence>MQRQLKGIACILFGILFSLPLVWADGAATSGAIFYYGGLGFGIVGVILAFSSHKEK</sequence>
<accession>A0A212IVX5</accession>